<evidence type="ECO:0000313" key="3">
    <source>
        <dbReference type="Proteomes" id="UP001597337"/>
    </source>
</evidence>
<reference evidence="3" key="1">
    <citation type="journal article" date="2019" name="Int. J. Syst. Evol. Microbiol.">
        <title>The Global Catalogue of Microorganisms (GCM) 10K type strain sequencing project: providing services to taxonomists for standard genome sequencing and annotation.</title>
        <authorList>
            <consortium name="The Broad Institute Genomics Platform"/>
            <consortium name="The Broad Institute Genome Sequencing Center for Infectious Disease"/>
            <person name="Wu L."/>
            <person name="Ma J."/>
        </authorList>
    </citation>
    <scope>NUCLEOTIDE SEQUENCE [LARGE SCALE GENOMIC DNA]</scope>
    <source>
        <strain evidence="3">KACC 12597</strain>
    </source>
</reference>
<gene>
    <name evidence="2" type="ORF">ACFSJC_13185</name>
</gene>
<dbReference type="Proteomes" id="UP001597337">
    <property type="component" value="Unassembled WGS sequence"/>
</dbReference>
<feature type="compositionally biased region" description="Polar residues" evidence="1">
    <location>
        <begin position="38"/>
        <end position="49"/>
    </location>
</feature>
<comment type="caution">
    <text evidence="2">The sequence shown here is derived from an EMBL/GenBank/DDBJ whole genome shotgun (WGS) entry which is preliminary data.</text>
</comment>
<dbReference type="RefSeq" id="WP_386027382.1">
    <property type="nucleotide sequence ID" value="NZ_JBHUHX010000036.1"/>
</dbReference>
<evidence type="ECO:0000256" key="1">
    <source>
        <dbReference type="SAM" id="MobiDB-lite"/>
    </source>
</evidence>
<dbReference type="EMBL" id="JBHUHX010000036">
    <property type="protein sequence ID" value="MFD2112795.1"/>
    <property type="molecule type" value="Genomic_DNA"/>
</dbReference>
<proteinExistence type="predicted"/>
<protein>
    <recommendedName>
        <fullName evidence="4">Type II secretion system protein GspC N-terminal domain-containing protein</fullName>
    </recommendedName>
</protein>
<feature type="compositionally biased region" description="Basic and acidic residues" evidence="1">
    <location>
        <begin position="73"/>
        <end position="83"/>
    </location>
</feature>
<accession>A0ABW4YAX4</accession>
<name>A0ABW4YAX4_9GAMM</name>
<evidence type="ECO:0000313" key="2">
    <source>
        <dbReference type="EMBL" id="MFD2112795.1"/>
    </source>
</evidence>
<sequence length="194" mass="21523">MTKLIPSILLFLLLAVLALQWKSWPPTAPLAKVGDGSGQSAQPSSTGPSQPIPLEQLKSLEDKDTYASVLERPLFRPDRRPLPPEDEAPEQPSTPETVAELDKVDLTAVLISPAVVSAWIRDPGQPKLVRLRIGDEYSGWSVQQIQEDRVLMERQGEEHALILRDYSKAPPTAPARVPPKQRPRPDRAAPNLRR</sequence>
<feature type="region of interest" description="Disordered" evidence="1">
    <location>
        <begin position="72"/>
        <end position="97"/>
    </location>
</feature>
<evidence type="ECO:0008006" key="4">
    <source>
        <dbReference type="Google" id="ProtNLM"/>
    </source>
</evidence>
<organism evidence="2 3">
    <name type="scientific">Thiorhodococcus fuscus</name>
    <dbReference type="NCBI Taxonomy" id="527200"/>
    <lineage>
        <taxon>Bacteria</taxon>
        <taxon>Pseudomonadati</taxon>
        <taxon>Pseudomonadota</taxon>
        <taxon>Gammaproteobacteria</taxon>
        <taxon>Chromatiales</taxon>
        <taxon>Chromatiaceae</taxon>
        <taxon>Thiorhodococcus</taxon>
    </lineage>
</organism>
<feature type="region of interest" description="Disordered" evidence="1">
    <location>
        <begin position="31"/>
        <end position="58"/>
    </location>
</feature>
<feature type="region of interest" description="Disordered" evidence="1">
    <location>
        <begin position="163"/>
        <end position="194"/>
    </location>
</feature>
<keyword evidence="3" id="KW-1185">Reference proteome</keyword>